<keyword evidence="1" id="KW-0472">Membrane</keyword>
<comment type="caution">
    <text evidence="2">The sequence shown here is derived from an EMBL/GenBank/DDBJ whole genome shotgun (WGS) entry which is preliminary data.</text>
</comment>
<evidence type="ECO:0000313" key="3">
    <source>
        <dbReference type="Proteomes" id="UP000070456"/>
    </source>
</evidence>
<protein>
    <submittedName>
        <fullName evidence="2">Uncharacterized protein</fullName>
    </submittedName>
</protein>
<keyword evidence="3" id="KW-1185">Reference proteome</keyword>
<gene>
    <name evidence="2" type="ORF">AN619_18540</name>
</gene>
<proteinExistence type="predicted"/>
<evidence type="ECO:0000256" key="1">
    <source>
        <dbReference type="SAM" id="Phobius"/>
    </source>
</evidence>
<accession>A0A140L414</accession>
<reference evidence="2 3" key="1">
    <citation type="submission" date="2015-12" db="EMBL/GenBank/DDBJ databases">
        <title>Draft genome sequence of the thermoanaerobe Thermotalea metallivorans, an isolate from the runoff channel of the Great Artesian Basin, Australia.</title>
        <authorList>
            <person name="Patel B.K."/>
        </authorList>
    </citation>
    <scope>NUCLEOTIDE SEQUENCE [LARGE SCALE GENOMIC DNA]</scope>
    <source>
        <strain evidence="2 3">B2-1</strain>
    </source>
</reference>
<sequence length="33" mass="3963">MIFKKYKLIFFIMAVFLIGLFLYMNRPISHVPA</sequence>
<dbReference type="EMBL" id="LOEE01000036">
    <property type="protein sequence ID" value="KXG75289.1"/>
    <property type="molecule type" value="Genomic_DNA"/>
</dbReference>
<evidence type="ECO:0000313" key="2">
    <source>
        <dbReference type="EMBL" id="KXG75289.1"/>
    </source>
</evidence>
<keyword evidence="1" id="KW-0812">Transmembrane</keyword>
<dbReference type="AlphaFoldDB" id="A0A140L414"/>
<name>A0A140L414_9FIRM</name>
<dbReference type="Proteomes" id="UP000070456">
    <property type="component" value="Unassembled WGS sequence"/>
</dbReference>
<keyword evidence="1" id="KW-1133">Transmembrane helix</keyword>
<organism evidence="2 3">
    <name type="scientific">Thermotalea metallivorans</name>
    <dbReference type="NCBI Taxonomy" id="520762"/>
    <lineage>
        <taxon>Bacteria</taxon>
        <taxon>Bacillati</taxon>
        <taxon>Bacillota</taxon>
        <taxon>Clostridia</taxon>
        <taxon>Peptostreptococcales</taxon>
        <taxon>Thermotaleaceae</taxon>
        <taxon>Thermotalea</taxon>
    </lineage>
</organism>
<feature type="transmembrane region" description="Helical" evidence="1">
    <location>
        <begin position="6"/>
        <end position="24"/>
    </location>
</feature>